<reference evidence="14" key="1">
    <citation type="submission" date="2015-02" db="EMBL/GenBank/DDBJ databases">
        <title>Genome sequencing for Strongylocentrotus purpuratus.</title>
        <authorList>
            <person name="Murali S."/>
            <person name="Liu Y."/>
            <person name="Vee V."/>
            <person name="English A."/>
            <person name="Wang M."/>
            <person name="Skinner E."/>
            <person name="Han Y."/>
            <person name="Muzny D.M."/>
            <person name="Worley K.C."/>
            <person name="Gibbs R.A."/>
        </authorList>
    </citation>
    <scope>NUCLEOTIDE SEQUENCE</scope>
</reference>
<evidence type="ECO:0008006" key="15">
    <source>
        <dbReference type="Google" id="ProtNLM"/>
    </source>
</evidence>
<feature type="transmembrane region" description="Helical" evidence="12">
    <location>
        <begin position="381"/>
        <end position="403"/>
    </location>
</feature>
<dbReference type="OrthoDB" id="550113at2759"/>
<comment type="subcellular location">
    <subcellularLocation>
        <location evidence="1">Cell projection</location>
        <location evidence="1">Cilium</location>
    </subcellularLocation>
    <subcellularLocation>
        <location evidence="2">Membrane</location>
        <topology evidence="2">Multi-pass membrane protein</topology>
    </subcellularLocation>
</comment>
<dbReference type="PANTHER" id="PTHR28388">
    <property type="entry name" value="TRANSMEMBRANE PROTEIN 237"/>
    <property type="match status" value="1"/>
</dbReference>
<evidence type="ECO:0000313" key="13">
    <source>
        <dbReference type="EnsemblMetazoa" id="XP_030829581"/>
    </source>
</evidence>
<evidence type="ECO:0000256" key="3">
    <source>
        <dbReference type="ARBA" id="ARBA00008783"/>
    </source>
</evidence>
<evidence type="ECO:0000256" key="5">
    <source>
        <dbReference type="ARBA" id="ARBA00022794"/>
    </source>
</evidence>
<dbReference type="GeneID" id="752951"/>
<organism evidence="13 14">
    <name type="scientific">Strongylocentrotus purpuratus</name>
    <name type="common">Purple sea urchin</name>
    <dbReference type="NCBI Taxonomy" id="7668"/>
    <lineage>
        <taxon>Eukaryota</taxon>
        <taxon>Metazoa</taxon>
        <taxon>Echinodermata</taxon>
        <taxon>Eleutherozoa</taxon>
        <taxon>Echinozoa</taxon>
        <taxon>Echinoidea</taxon>
        <taxon>Euechinoidea</taxon>
        <taxon>Echinacea</taxon>
        <taxon>Camarodonta</taxon>
        <taxon>Echinidea</taxon>
        <taxon>Strongylocentrotidae</taxon>
        <taxon>Strongylocentrotus</taxon>
    </lineage>
</organism>
<dbReference type="PANTHER" id="PTHR28388:SF1">
    <property type="entry name" value="TRANSMEMBRANE PROTEIN 237"/>
    <property type="match status" value="1"/>
</dbReference>
<feature type="region of interest" description="Disordered" evidence="11">
    <location>
        <begin position="1"/>
        <end position="207"/>
    </location>
</feature>
<comment type="function">
    <text evidence="10">Component of the transition zone in primary cilia. Required for ciliogenesis.</text>
</comment>
<dbReference type="Proteomes" id="UP000007110">
    <property type="component" value="Unassembled WGS sequence"/>
</dbReference>
<dbReference type="RefSeq" id="XP_030829581.1">
    <property type="nucleotide sequence ID" value="XM_030973721.1"/>
</dbReference>
<feature type="compositionally biased region" description="Polar residues" evidence="11">
    <location>
        <begin position="44"/>
        <end position="75"/>
    </location>
</feature>
<dbReference type="InParanoid" id="A0A7M7N0Q2"/>
<dbReference type="EnsemblMetazoa" id="XM_030973721">
    <property type="protein sequence ID" value="XP_030829581"/>
    <property type="gene ID" value="LOC752951"/>
</dbReference>
<keyword evidence="8 12" id="KW-0472">Membrane</keyword>
<evidence type="ECO:0000256" key="6">
    <source>
        <dbReference type="ARBA" id="ARBA00022989"/>
    </source>
</evidence>
<dbReference type="GO" id="GO:0060271">
    <property type="term" value="P:cilium assembly"/>
    <property type="evidence" value="ECO:0000318"/>
    <property type="project" value="GO_Central"/>
</dbReference>
<keyword evidence="14" id="KW-1185">Reference proteome</keyword>
<keyword evidence="5" id="KW-0970">Cilium biogenesis/degradation</keyword>
<feature type="compositionally biased region" description="Polar residues" evidence="11">
    <location>
        <begin position="17"/>
        <end position="28"/>
    </location>
</feature>
<feature type="compositionally biased region" description="Basic residues" evidence="11">
    <location>
        <begin position="122"/>
        <end position="133"/>
    </location>
</feature>
<keyword evidence="4 12" id="KW-0812">Transmembrane</keyword>
<feature type="transmembrane region" description="Helical" evidence="12">
    <location>
        <begin position="443"/>
        <end position="462"/>
    </location>
</feature>
<keyword evidence="7" id="KW-0969">Cilium</keyword>
<dbReference type="OMA" id="WICVATR"/>
<dbReference type="AlphaFoldDB" id="A0A7M7N0Q2"/>
<evidence type="ECO:0000256" key="9">
    <source>
        <dbReference type="ARBA" id="ARBA00023273"/>
    </source>
</evidence>
<evidence type="ECO:0000256" key="11">
    <source>
        <dbReference type="SAM" id="MobiDB-lite"/>
    </source>
</evidence>
<name>A0A7M7N0Q2_STRPU</name>
<comment type="similarity">
    <text evidence="3">Belongs to the TMEM237 family.</text>
</comment>
<sequence>MAASALDTQTKRRSLPPLNTSETETASPKKTKKKKKNVEGVDASDSQLSNVSKLRGTVSESTEVRGQNTTASTEDIANVGNGSKRKKKKRKPPDAPDGNVDEDDTSGKAPAIENLRSSPGAARRKRDGRKSHIPRSVSDEIIPESNGNAKQKAKRPKSKFLPEDSADGEEEGPKTPQARPPTGKAKSKKKKARPITSGDENYHADGEDLLFSADDVVTGEVQVETAHQPPASQVAVLPSQPVNKLFMERKGGFASEDKKRLIKRRDRERRLQQEAPEEVNFTTTQCALSTHHKFLTFTLLCHGVLAGYSLWQCVVVFVLASELQGSGKDGQTQFLEQYSRLAQPASSVYYFLLALCTVSVFDRFDIARPDRQFFRGLLTFQSGAVSILVYLISLIFSTSIAAIDDRISLFLKSDPPYCEPNCPEDGSLWDDDEAASRLNIWRIINVIRAIGSILGWIIIAITPTTDYTSDHLHDADVPLWEEQQETELGNMASQA</sequence>
<keyword evidence="9" id="KW-0966">Cell projection</keyword>
<evidence type="ECO:0000256" key="8">
    <source>
        <dbReference type="ARBA" id="ARBA00023136"/>
    </source>
</evidence>
<feature type="transmembrane region" description="Helical" evidence="12">
    <location>
        <begin position="341"/>
        <end position="361"/>
    </location>
</feature>
<evidence type="ECO:0000256" key="4">
    <source>
        <dbReference type="ARBA" id="ARBA00022692"/>
    </source>
</evidence>
<dbReference type="InterPro" id="IPR029409">
    <property type="entry name" value="TMEM237"/>
</dbReference>
<dbReference type="GO" id="GO:0016020">
    <property type="term" value="C:membrane"/>
    <property type="evidence" value="ECO:0007669"/>
    <property type="project" value="UniProtKB-SubCell"/>
</dbReference>
<dbReference type="GO" id="GO:0035869">
    <property type="term" value="C:ciliary transition zone"/>
    <property type="evidence" value="ECO:0000318"/>
    <property type="project" value="GO_Central"/>
</dbReference>
<dbReference type="FunCoup" id="A0A7M7N0Q2">
    <property type="interactions" value="708"/>
</dbReference>
<evidence type="ECO:0000256" key="10">
    <source>
        <dbReference type="ARBA" id="ARBA00025631"/>
    </source>
</evidence>
<dbReference type="Pfam" id="PF15383">
    <property type="entry name" value="TMEM237"/>
    <property type="match status" value="1"/>
</dbReference>
<proteinExistence type="inferred from homology"/>
<evidence type="ECO:0000256" key="1">
    <source>
        <dbReference type="ARBA" id="ARBA00004138"/>
    </source>
</evidence>
<accession>A0A7M7N0Q2</accession>
<feature type="transmembrane region" description="Helical" evidence="12">
    <location>
        <begin position="294"/>
        <end position="320"/>
    </location>
</feature>
<evidence type="ECO:0000313" key="14">
    <source>
        <dbReference type="Proteomes" id="UP000007110"/>
    </source>
</evidence>
<evidence type="ECO:0000256" key="12">
    <source>
        <dbReference type="SAM" id="Phobius"/>
    </source>
</evidence>
<keyword evidence="6 12" id="KW-1133">Transmembrane helix</keyword>
<protein>
    <recommendedName>
        <fullName evidence="15">Transmembrane protein 237</fullName>
    </recommendedName>
</protein>
<reference evidence="13" key="2">
    <citation type="submission" date="2021-01" db="UniProtKB">
        <authorList>
            <consortium name="EnsemblMetazoa"/>
        </authorList>
    </citation>
    <scope>IDENTIFICATION</scope>
</reference>
<dbReference type="KEGG" id="spu:752951"/>
<evidence type="ECO:0000256" key="2">
    <source>
        <dbReference type="ARBA" id="ARBA00004141"/>
    </source>
</evidence>
<evidence type="ECO:0000256" key="7">
    <source>
        <dbReference type="ARBA" id="ARBA00023069"/>
    </source>
</evidence>